<dbReference type="GO" id="GO:0016491">
    <property type="term" value="F:oxidoreductase activity"/>
    <property type="evidence" value="ECO:0007669"/>
    <property type="project" value="UniProtKB-KW"/>
</dbReference>
<gene>
    <name evidence="2" type="ORF">DEJ50_01890</name>
</gene>
<sequence>MGVRRRQVVQGALAACLWPGSRRGPDYRALGAALDGRLVVAGDAGYALARQLYQPRYDRVAPGAVAYPAHDGDVTVCLEFARRSGVPAVARGGGHG</sequence>
<dbReference type="OrthoDB" id="545125at2"/>
<dbReference type="GO" id="GO:0050660">
    <property type="term" value="F:flavin adenine dinucleotide binding"/>
    <property type="evidence" value="ECO:0007669"/>
    <property type="project" value="InterPro"/>
</dbReference>
<protein>
    <submittedName>
        <fullName evidence="2">Uncharacterized protein</fullName>
    </submittedName>
</protein>
<dbReference type="InterPro" id="IPR036318">
    <property type="entry name" value="FAD-bd_PCMH-like_sf"/>
</dbReference>
<keyword evidence="1" id="KW-0560">Oxidoreductase</keyword>
<name>A0A5P2D089_STRVZ</name>
<proteinExistence type="predicted"/>
<organism evidence="2 3">
    <name type="scientific">Streptomyces venezuelae</name>
    <dbReference type="NCBI Taxonomy" id="54571"/>
    <lineage>
        <taxon>Bacteria</taxon>
        <taxon>Bacillati</taxon>
        <taxon>Actinomycetota</taxon>
        <taxon>Actinomycetes</taxon>
        <taxon>Kitasatosporales</taxon>
        <taxon>Streptomycetaceae</taxon>
        <taxon>Streptomyces</taxon>
    </lineage>
</organism>
<dbReference type="RefSeq" id="WP_150205668.1">
    <property type="nucleotide sequence ID" value="NZ_CP029190.1"/>
</dbReference>
<dbReference type="Gene3D" id="3.30.43.10">
    <property type="entry name" value="Uridine Diphospho-n-acetylenolpyruvylglucosamine Reductase, domain 2"/>
    <property type="match status" value="1"/>
</dbReference>
<evidence type="ECO:0000256" key="1">
    <source>
        <dbReference type="ARBA" id="ARBA00023002"/>
    </source>
</evidence>
<dbReference type="AlphaFoldDB" id="A0A5P2D089"/>
<dbReference type="InterPro" id="IPR016167">
    <property type="entry name" value="FAD-bd_PCMH_sub1"/>
</dbReference>
<reference evidence="2 3" key="1">
    <citation type="submission" date="2018-05" db="EMBL/GenBank/DDBJ databases">
        <title>Streptomyces venezuelae.</title>
        <authorList>
            <person name="Kim W."/>
            <person name="Lee N."/>
            <person name="Cho B.-K."/>
        </authorList>
    </citation>
    <scope>NUCLEOTIDE SEQUENCE [LARGE SCALE GENOMIC DNA]</scope>
    <source>
        <strain evidence="2 3">ATCC 21782</strain>
    </source>
</reference>
<dbReference type="SUPFAM" id="SSF56176">
    <property type="entry name" value="FAD-binding/transporter-associated domain-like"/>
    <property type="match status" value="1"/>
</dbReference>
<evidence type="ECO:0000313" key="2">
    <source>
        <dbReference type="EMBL" id="QES46791.1"/>
    </source>
</evidence>
<evidence type="ECO:0000313" key="3">
    <source>
        <dbReference type="Proteomes" id="UP000325211"/>
    </source>
</evidence>
<accession>A0A5P2D089</accession>
<dbReference type="EMBL" id="CP029190">
    <property type="protein sequence ID" value="QES46791.1"/>
    <property type="molecule type" value="Genomic_DNA"/>
</dbReference>
<dbReference type="Proteomes" id="UP000325211">
    <property type="component" value="Chromosome"/>
</dbReference>